<organism evidence="1 2">
    <name type="scientific">Microbulbifer aestuariivivens</name>
    <dbReference type="NCBI Taxonomy" id="1908308"/>
    <lineage>
        <taxon>Bacteria</taxon>
        <taxon>Pseudomonadati</taxon>
        <taxon>Pseudomonadota</taxon>
        <taxon>Gammaproteobacteria</taxon>
        <taxon>Cellvibrionales</taxon>
        <taxon>Microbulbiferaceae</taxon>
        <taxon>Microbulbifer</taxon>
    </lineage>
</organism>
<dbReference type="Proteomes" id="UP001408594">
    <property type="component" value="Unassembled WGS sequence"/>
</dbReference>
<protein>
    <submittedName>
        <fullName evidence="1">Uncharacterized protein</fullName>
    </submittedName>
</protein>
<name>A0ABP9WP77_9GAMM</name>
<evidence type="ECO:0000313" key="2">
    <source>
        <dbReference type="Proteomes" id="UP001408594"/>
    </source>
</evidence>
<keyword evidence="2" id="KW-1185">Reference proteome</keyword>
<dbReference type="EMBL" id="BAABRT010000003">
    <property type="protein sequence ID" value="GAA5524093.1"/>
    <property type="molecule type" value="Genomic_DNA"/>
</dbReference>
<accession>A0ABP9WP77</accession>
<comment type="caution">
    <text evidence="1">The sequence shown here is derived from an EMBL/GenBank/DDBJ whole genome shotgun (WGS) entry which is preliminary data.</text>
</comment>
<gene>
    <name evidence="1" type="ORF">Maes01_00646</name>
</gene>
<sequence length="34" mass="3909">MSRALMNWVVKNRVLKGRGLKNRVIRSLLPGTDE</sequence>
<proteinExistence type="predicted"/>
<reference evidence="1 2" key="1">
    <citation type="submission" date="2024-02" db="EMBL/GenBank/DDBJ databases">
        <title>Microbulbifer aestuariivivens NBRC 112533.</title>
        <authorList>
            <person name="Ichikawa N."/>
            <person name="Katano-Makiyama Y."/>
            <person name="Hidaka K."/>
        </authorList>
    </citation>
    <scope>NUCLEOTIDE SEQUENCE [LARGE SCALE GENOMIC DNA]</scope>
    <source>
        <strain evidence="1 2">NBRC 112533</strain>
    </source>
</reference>
<evidence type="ECO:0000313" key="1">
    <source>
        <dbReference type="EMBL" id="GAA5524093.1"/>
    </source>
</evidence>